<accession>A0AAN9IN38</accession>
<sequence>MILESIFLLVQKESKTVENSASIAKVLCTKTILWIQTHHHRDLCRNSTMVCCSSCVLNFIHLLLPNNDEIKTRRRISHHCIAGFRLQRQISTTNNNGGQTKKEKPTNL</sequence>
<dbReference type="AlphaFoldDB" id="A0AAN9IN38"/>
<keyword evidence="2" id="KW-1185">Reference proteome</keyword>
<protein>
    <submittedName>
        <fullName evidence="1">Uncharacterized protein</fullName>
    </submittedName>
</protein>
<dbReference type="EMBL" id="JAYWIO010000002">
    <property type="protein sequence ID" value="KAK7283105.1"/>
    <property type="molecule type" value="Genomic_DNA"/>
</dbReference>
<gene>
    <name evidence="1" type="ORF">RIF29_12391</name>
</gene>
<evidence type="ECO:0000313" key="2">
    <source>
        <dbReference type="Proteomes" id="UP001372338"/>
    </source>
</evidence>
<evidence type="ECO:0000313" key="1">
    <source>
        <dbReference type="EMBL" id="KAK7283105.1"/>
    </source>
</evidence>
<dbReference type="Proteomes" id="UP001372338">
    <property type="component" value="Unassembled WGS sequence"/>
</dbReference>
<comment type="caution">
    <text evidence="1">The sequence shown here is derived from an EMBL/GenBank/DDBJ whole genome shotgun (WGS) entry which is preliminary data.</text>
</comment>
<reference evidence="1 2" key="1">
    <citation type="submission" date="2024-01" db="EMBL/GenBank/DDBJ databases">
        <title>The genomes of 5 underutilized Papilionoideae crops provide insights into root nodulation and disease resistanc.</title>
        <authorList>
            <person name="Yuan L."/>
        </authorList>
    </citation>
    <scope>NUCLEOTIDE SEQUENCE [LARGE SCALE GENOMIC DNA]</scope>
    <source>
        <strain evidence="1">ZHUSHIDOU_FW_LH</strain>
        <tissue evidence="1">Leaf</tissue>
    </source>
</reference>
<proteinExistence type="predicted"/>
<name>A0AAN9IN38_CROPI</name>
<organism evidence="1 2">
    <name type="scientific">Crotalaria pallida</name>
    <name type="common">Smooth rattlebox</name>
    <name type="synonym">Crotalaria striata</name>
    <dbReference type="NCBI Taxonomy" id="3830"/>
    <lineage>
        <taxon>Eukaryota</taxon>
        <taxon>Viridiplantae</taxon>
        <taxon>Streptophyta</taxon>
        <taxon>Embryophyta</taxon>
        <taxon>Tracheophyta</taxon>
        <taxon>Spermatophyta</taxon>
        <taxon>Magnoliopsida</taxon>
        <taxon>eudicotyledons</taxon>
        <taxon>Gunneridae</taxon>
        <taxon>Pentapetalae</taxon>
        <taxon>rosids</taxon>
        <taxon>fabids</taxon>
        <taxon>Fabales</taxon>
        <taxon>Fabaceae</taxon>
        <taxon>Papilionoideae</taxon>
        <taxon>50 kb inversion clade</taxon>
        <taxon>genistoids sensu lato</taxon>
        <taxon>core genistoids</taxon>
        <taxon>Crotalarieae</taxon>
        <taxon>Crotalaria</taxon>
    </lineage>
</organism>